<evidence type="ECO:0000313" key="2">
    <source>
        <dbReference type="EMBL" id="MDR6844641.1"/>
    </source>
</evidence>
<dbReference type="Proteomes" id="UP001261871">
    <property type="component" value="Unassembled WGS sequence"/>
</dbReference>
<proteinExistence type="predicted"/>
<feature type="signal peptide" evidence="1">
    <location>
        <begin position="1"/>
        <end position="19"/>
    </location>
</feature>
<keyword evidence="3" id="KW-1185">Reference proteome</keyword>
<sequence>MRYILFIVIVFCNSFFAKAQTELMEKLKARYDIKNGYETMVNISIDVPGLTVSPKDLSIKYEKGKKVQIKGKGILLIPKKGLTNQFSELLSSQAHWIFLSDNGGFVNYKLVSMDSKSDWVTADLKILKEQSRIDEIDLITKDSGEYLIKHSYSSGNFPSTTEISFWTSKLNIPLKFLGKTSLNKAKDKDGKIKGKIFLKFSGFHFL</sequence>
<evidence type="ECO:0000313" key="3">
    <source>
        <dbReference type="Proteomes" id="UP001261871"/>
    </source>
</evidence>
<protein>
    <recommendedName>
        <fullName evidence="4">Outer membrane lipoprotein-sorting protein</fullName>
    </recommendedName>
</protein>
<dbReference type="EMBL" id="JAVDTX010000002">
    <property type="protein sequence ID" value="MDR6844641.1"/>
    <property type="molecule type" value="Genomic_DNA"/>
</dbReference>
<organism evidence="2 3">
    <name type="scientific">Flavobacterium granuli</name>
    <dbReference type="NCBI Taxonomy" id="280093"/>
    <lineage>
        <taxon>Bacteria</taxon>
        <taxon>Pseudomonadati</taxon>
        <taxon>Bacteroidota</taxon>
        <taxon>Flavobacteriia</taxon>
        <taxon>Flavobacteriales</taxon>
        <taxon>Flavobacteriaceae</taxon>
        <taxon>Flavobacterium</taxon>
    </lineage>
</organism>
<name>A0ABU1S0T9_9FLAO</name>
<comment type="caution">
    <text evidence="2">The sequence shown here is derived from an EMBL/GenBank/DDBJ whole genome shotgun (WGS) entry which is preliminary data.</text>
</comment>
<reference evidence="2 3" key="1">
    <citation type="submission" date="2023-07" db="EMBL/GenBank/DDBJ databases">
        <title>Sorghum-associated microbial communities from plants grown in Nebraska, USA.</title>
        <authorList>
            <person name="Schachtman D."/>
        </authorList>
    </citation>
    <scope>NUCLEOTIDE SEQUENCE [LARGE SCALE GENOMIC DNA]</scope>
    <source>
        <strain evidence="2 3">BE124</strain>
    </source>
</reference>
<evidence type="ECO:0008006" key="4">
    <source>
        <dbReference type="Google" id="ProtNLM"/>
    </source>
</evidence>
<dbReference type="RefSeq" id="WP_310005201.1">
    <property type="nucleotide sequence ID" value="NZ_JAVDTX010000002.1"/>
</dbReference>
<evidence type="ECO:0000256" key="1">
    <source>
        <dbReference type="SAM" id="SignalP"/>
    </source>
</evidence>
<keyword evidence="1" id="KW-0732">Signal</keyword>
<accession>A0ABU1S0T9</accession>
<feature type="chain" id="PRO_5046119470" description="Outer membrane lipoprotein-sorting protein" evidence="1">
    <location>
        <begin position="20"/>
        <end position="206"/>
    </location>
</feature>
<gene>
    <name evidence="2" type="ORF">J2W95_001332</name>
</gene>